<dbReference type="CDD" id="cd18186">
    <property type="entry name" value="BTB_POZ_ZBTB_KLHL-like"/>
    <property type="match status" value="1"/>
</dbReference>
<evidence type="ECO:0000313" key="3">
    <source>
        <dbReference type="Proteomes" id="UP000828390"/>
    </source>
</evidence>
<accession>A0A9D4GRE0</accession>
<feature type="domain" description="BTB" evidence="1">
    <location>
        <begin position="117"/>
        <end position="184"/>
    </location>
</feature>
<protein>
    <recommendedName>
        <fullName evidence="1">BTB domain-containing protein</fullName>
    </recommendedName>
</protein>
<dbReference type="AlphaFoldDB" id="A0A9D4GRE0"/>
<organism evidence="2 3">
    <name type="scientific">Dreissena polymorpha</name>
    <name type="common">Zebra mussel</name>
    <name type="synonym">Mytilus polymorpha</name>
    <dbReference type="NCBI Taxonomy" id="45954"/>
    <lineage>
        <taxon>Eukaryota</taxon>
        <taxon>Metazoa</taxon>
        <taxon>Spiralia</taxon>
        <taxon>Lophotrochozoa</taxon>
        <taxon>Mollusca</taxon>
        <taxon>Bivalvia</taxon>
        <taxon>Autobranchia</taxon>
        <taxon>Heteroconchia</taxon>
        <taxon>Euheterodonta</taxon>
        <taxon>Imparidentia</taxon>
        <taxon>Neoheterodontei</taxon>
        <taxon>Myida</taxon>
        <taxon>Dreissenoidea</taxon>
        <taxon>Dreissenidae</taxon>
        <taxon>Dreissena</taxon>
    </lineage>
</organism>
<keyword evidence="3" id="KW-1185">Reference proteome</keyword>
<dbReference type="PANTHER" id="PTHR24413">
    <property type="entry name" value="SPECKLE-TYPE POZ PROTEIN"/>
    <property type="match status" value="1"/>
</dbReference>
<reference evidence="2" key="1">
    <citation type="journal article" date="2019" name="bioRxiv">
        <title>The Genome of the Zebra Mussel, Dreissena polymorpha: A Resource for Invasive Species Research.</title>
        <authorList>
            <person name="McCartney M.A."/>
            <person name="Auch B."/>
            <person name="Kono T."/>
            <person name="Mallez S."/>
            <person name="Zhang Y."/>
            <person name="Obille A."/>
            <person name="Becker A."/>
            <person name="Abrahante J.E."/>
            <person name="Garbe J."/>
            <person name="Badalamenti J.P."/>
            <person name="Herman A."/>
            <person name="Mangelson H."/>
            <person name="Liachko I."/>
            <person name="Sullivan S."/>
            <person name="Sone E.D."/>
            <person name="Koren S."/>
            <person name="Silverstein K.A.T."/>
            <person name="Beckman K.B."/>
            <person name="Gohl D.M."/>
        </authorList>
    </citation>
    <scope>NUCLEOTIDE SEQUENCE</scope>
    <source>
        <strain evidence="2">Duluth1</strain>
        <tissue evidence="2">Whole animal</tissue>
    </source>
</reference>
<dbReference type="Gene3D" id="3.30.710.10">
    <property type="entry name" value="Potassium Channel Kv1.1, Chain A"/>
    <property type="match status" value="1"/>
</dbReference>
<dbReference type="SMART" id="SM00225">
    <property type="entry name" value="BTB"/>
    <property type="match status" value="1"/>
</dbReference>
<dbReference type="Pfam" id="PF00651">
    <property type="entry name" value="BTB"/>
    <property type="match status" value="1"/>
</dbReference>
<evidence type="ECO:0000313" key="2">
    <source>
        <dbReference type="EMBL" id="KAH3820154.1"/>
    </source>
</evidence>
<dbReference type="InterPro" id="IPR000210">
    <property type="entry name" value="BTB/POZ_dom"/>
</dbReference>
<sequence>MHVYLPFLLYPCSDLSQPAVPKSSLKKKHRVFDVDDASGLIPSDIFYLNTDHVLQRCETFDQLSELLVNAALSSPAKDSAEFLNKCKRILKVPVDTLDHYGSIGTFLATLYENKHLIDVVIDVRGTLFGAHRIALSCQSDFFADMFSKSTGRRIPFEFKIKGVSPEAFACFLEFCYTGKLTIMPSIAADILIVADVLRVMKQNYSYFKRIYLFWCTSPFIPCSNIKAIHGFVSKLLYTEYARNDKRHLFQVIVSCSQSIR</sequence>
<dbReference type="EMBL" id="JAIWYP010000005">
    <property type="protein sequence ID" value="KAH3820154.1"/>
    <property type="molecule type" value="Genomic_DNA"/>
</dbReference>
<gene>
    <name evidence="2" type="ORF">DPMN_121898</name>
</gene>
<name>A0A9D4GRE0_DREPO</name>
<dbReference type="SUPFAM" id="SSF54695">
    <property type="entry name" value="POZ domain"/>
    <property type="match status" value="1"/>
</dbReference>
<proteinExistence type="predicted"/>
<dbReference type="Proteomes" id="UP000828390">
    <property type="component" value="Unassembled WGS sequence"/>
</dbReference>
<reference evidence="2" key="2">
    <citation type="submission" date="2020-11" db="EMBL/GenBank/DDBJ databases">
        <authorList>
            <person name="McCartney M.A."/>
            <person name="Auch B."/>
            <person name="Kono T."/>
            <person name="Mallez S."/>
            <person name="Becker A."/>
            <person name="Gohl D.M."/>
            <person name="Silverstein K.A.T."/>
            <person name="Koren S."/>
            <person name="Bechman K.B."/>
            <person name="Herman A."/>
            <person name="Abrahante J.E."/>
            <person name="Garbe J."/>
        </authorList>
    </citation>
    <scope>NUCLEOTIDE SEQUENCE</scope>
    <source>
        <strain evidence="2">Duluth1</strain>
        <tissue evidence="2">Whole animal</tissue>
    </source>
</reference>
<dbReference type="PROSITE" id="PS50097">
    <property type="entry name" value="BTB"/>
    <property type="match status" value="1"/>
</dbReference>
<evidence type="ECO:0000259" key="1">
    <source>
        <dbReference type="PROSITE" id="PS50097"/>
    </source>
</evidence>
<dbReference type="InterPro" id="IPR011333">
    <property type="entry name" value="SKP1/BTB/POZ_sf"/>
</dbReference>
<comment type="caution">
    <text evidence="2">The sequence shown here is derived from an EMBL/GenBank/DDBJ whole genome shotgun (WGS) entry which is preliminary data.</text>
</comment>